<keyword evidence="12" id="KW-1185">Reference proteome</keyword>
<comment type="catalytic activity">
    <reaction evidence="9">
        <text>S-methyl-5'-thioadenosine + phosphate = 5-(methylsulfanyl)-alpha-D-ribose 1-phosphate + adenine</text>
        <dbReference type="Rhea" id="RHEA:11852"/>
        <dbReference type="ChEBI" id="CHEBI:16708"/>
        <dbReference type="ChEBI" id="CHEBI:17509"/>
        <dbReference type="ChEBI" id="CHEBI:43474"/>
        <dbReference type="ChEBI" id="CHEBI:58533"/>
        <dbReference type="EC" id="2.4.2.28"/>
    </reaction>
    <physiologicalReaction direction="left-to-right" evidence="9">
        <dbReference type="Rhea" id="RHEA:11853"/>
    </physiologicalReaction>
</comment>
<dbReference type="EMBL" id="FQWZ01000004">
    <property type="protein sequence ID" value="SHG92664.1"/>
    <property type="molecule type" value="Genomic_DNA"/>
</dbReference>
<dbReference type="GO" id="GO:0005507">
    <property type="term" value="F:copper ion binding"/>
    <property type="evidence" value="ECO:0007669"/>
    <property type="project" value="TreeGrafter"/>
</dbReference>
<dbReference type="SUPFAM" id="SSF64438">
    <property type="entry name" value="CNF1/YfiH-like putative cysteine hydrolases"/>
    <property type="match status" value="1"/>
</dbReference>
<evidence type="ECO:0000256" key="1">
    <source>
        <dbReference type="ARBA" id="ARBA00000553"/>
    </source>
</evidence>
<dbReference type="InterPro" id="IPR011324">
    <property type="entry name" value="Cytotoxic_necrot_fac-like_cat"/>
</dbReference>
<evidence type="ECO:0000256" key="10">
    <source>
        <dbReference type="RuleBase" id="RU361274"/>
    </source>
</evidence>
<name>A0A1M5NSS7_9GAMM</name>
<dbReference type="GO" id="GO:0016787">
    <property type="term" value="F:hydrolase activity"/>
    <property type="evidence" value="ECO:0007669"/>
    <property type="project" value="UniProtKB-KW"/>
</dbReference>
<dbReference type="CDD" id="cd16833">
    <property type="entry name" value="YfiH"/>
    <property type="match status" value="1"/>
</dbReference>
<keyword evidence="4" id="KW-0479">Metal-binding</keyword>
<dbReference type="PANTHER" id="PTHR30616:SF2">
    <property type="entry name" value="PURINE NUCLEOSIDE PHOSPHORYLASE LACC1"/>
    <property type="match status" value="1"/>
</dbReference>
<sequence>MSVAQALLSPASLLVPDWPAPARVAAVQTTRIGGAGQGAYAGFNLATHVGDDPAHVAANRAALRRYLQLPGEPHWLDQVHGTQAVHLSGDARLPADCNARDAAWTDQPAQVCVVMTADCLPVLFCDDEGRCVAAAHAGWRGLADGVLETTIAALPAAPQRLMAWLGPAIGPAAFEVGSEVRARFVADDAGSAACFAPAGAPGQYFADLYALAQRRLHRSGVARVYGGQACTLTDRERYFSFRRDRVCGRMASLIWLRP</sequence>
<evidence type="ECO:0000256" key="7">
    <source>
        <dbReference type="ARBA" id="ARBA00047989"/>
    </source>
</evidence>
<dbReference type="AlphaFoldDB" id="A0A1M5NSS7"/>
<evidence type="ECO:0000256" key="2">
    <source>
        <dbReference type="ARBA" id="ARBA00007353"/>
    </source>
</evidence>
<gene>
    <name evidence="11" type="ORF">SAMN04488068_1849</name>
</gene>
<dbReference type="InterPro" id="IPR038371">
    <property type="entry name" value="Cu_polyphenol_OxRdtase_sf"/>
</dbReference>
<comment type="similarity">
    <text evidence="2 10">Belongs to the purine nucleoside phosphorylase YfiH/LACC1 family.</text>
</comment>
<dbReference type="Pfam" id="PF02578">
    <property type="entry name" value="Cu-oxidase_4"/>
    <property type="match status" value="1"/>
</dbReference>
<dbReference type="GO" id="GO:0017061">
    <property type="term" value="F:S-methyl-5-thioadenosine phosphorylase activity"/>
    <property type="evidence" value="ECO:0007669"/>
    <property type="project" value="UniProtKB-EC"/>
</dbReference>
<keyword evidence="5" id="KW-0378">Hydrolase</keyword>
<dbReference type="RefSeq" id="WP_072896802.1">
    <property type="nucleotide sequence ID" value="NZ_FQWZ01000004.1"/>
</dbReference>
<evidence type="ECO:0000256" key="3">
    <source>
        <dbReference type="ARBA" id="ARBA00022679"/>
    </source>
</evidence>
<evidence type="ECO:0000256" key="4">
    <source>
        <dbReference type="ARBA" id="ARBA00022723"/>
    </source>
</evidence>
<dbReference type="InterPro" id="IPR003730">
    <property type="entry name" value="Cu_polyphenol_OxRdtase"/>
</dbReference>
<comment type="catalytic activity">
    <reaction evidence="8">
        <text>adenosine + phosphate = alpha-D-ribose 1-phosphate + adenine</text>
        <dbReference type="Rhea" id="RHEA:27642"/>
        <dbReference type="ChEBI" id="CHEBI:16335"/>
        <dbReference type="ChEBI" id="CHEBI:16708"/>
        <dbReference type="ChEBI" id="CHEBI:43474"/>
        <dbReference type="ChEBI" id="CHEBI:57720"/>
        <dbReference type="EC" id="2.4.2.1"/>
    </reaction>
    <physiologicalReaction direction="left-to-right" evidence="8">
        <dbReference type="Rhea" id="RHEA:27643"/>
    </physiologicalReaction>
</comment>
<protein>
    <recommendedName>
        <fullName evidence="10">Purine nucleoside phosphorylase</fullName>
    </recommendedName>
</protein>
<evidence type="ECO:0000256" key="5">
    <source>
        <dbReference type="ARBA" id="ARBA00022801"/>
    </source>
</evidence>
<dbReference type="Gene3D" id="3.60.140.10">
    <property type="entry name" value="CNF1/YfiH-like putative cysteine hydrolases"/>
    <property type="match status" value="1"/>
</dbReference>
<dbReference type="OrthoDB" id="4279at2"/>
<reference evidence="11 12" key="1">
    <citation type="submission" date="2016-11" db="EMBL/GenBank/DDBJ databases">
        <authorList>
            <person name="Jaros S."/>
            <person name="Januszkiewicz K."/>
            <person name="Wedrychowicz H."/>
        </authorList>
    </citation>
    <scope>NUCLEOTIDE SEQUENCE [LARGE SCALE GENOMIC DNA]</scope>
    <source>
        <strain evidence="11 12">CGMCC 1.7049</strain>
    </source>
</reference>
<comment type="catalytic activity">
    <reaction evidence="1">
        <text>inosine + phosphate = alpha-D-ribose 1-phosphate + hypoxanthine</text>
        <dbReference type="Rhea" id="RHEA:27646"/>
        <dbReference type="ChEBI" id="CHEBI:17368"/>
        <dbReference type="ChEBI" id="CHEBI:17596"/>
        <dbReference type="ChEBI" id="CHEBI:43474"/>
        <dbReference type="ChEBI" id="CHEBI:57720"/>
        <dbReference type="EC" id="2.4.2.1"/>
    </reaction>
    <physiologicalReaction direction="left-to-right" evidence="1">
        <dbReference type="Rhea" id="RHEA:27647"/>
    </physiologicalReaction>
</comment>
<evidence type="ECO:0000313" key="12">
    <source>
        <dbReference type="Proteomes" id="UP000199758"/>
    </source>
</evidence>
<accession>A0A1M5NSS7</accession>
<dbReference type="STRING" id="490188.SAMN04488068_1849"/>
<proteinExistence type="inferred from homology"/>
<dbReference type="Proteomes" id="UP000199758">
    <property type="component" value="Unassembled WGS sequence"/>
</dbReference>
<dbReference type="NCBIfam" id="TIGR00726">
    <property type="entry name" value="peptidoglycan editing factor PgeF"/>
    <property type="match status" value="1"/>
</dbReference>
<comment type="catalytic activity">
    <reaction evidence="7">
        <text>adenosine + H2O + H(+) = inosine + NH4(+)</text>
        <dbReference type="Rhea" id="RHEA:24408"/>
        <dbReference type="ChEBI" id="CHEBI:15377"/>
        <dbReference type="ChEBI" id="CHEBI:15378"/>
        <dbReference type="ChEBI" id="CHEBI:16335"/>
        <dbReference type="ChEBI" id="CHEBI:17596"/>
        <dbReference type="ChEBI" id="CHEBI:28938"/>
        <dbReference type="EC" id="3.5.4.4"/>
    </reaction>
    <physiologicalReaction direction="left-to-right" evidence="7">
        <dbReference type="Rhea" id="RHEA:24409"/>
    </physiologicalReaction>
</comment>
<organism evidence="11 12">
    <name type="scientific">Hydrocarboniphaga daqingensis</name>
    <dbReference type="NCBI Taxonomy" id="490188"/>
    <lineage>
        <taxon>Bacteria</taxon>
        <taxon>Pseudomonadati</taxon>
        <taxon>Pseudomonadota</taxon>
        <taxon>Gammaproteobacteria</taxon>
        <taxon>Nevskiales</taxon>
        <taxon>Nevskiaceae</taxon>
        <taxon>Hydrocarboniphaga</taxon>
    </lineage>
</organism>
<evidence type="ECO:0000256" key="8">
    <source>
        <dbReference type="ARBA" id="ARBA00048968"/>
    </source>
</evidence>
<evidence type="ECO:0000256" key="9">
    <source>
        <dbReference type="ARBA" id="ARBA00049893"/>
    </source>
</evidence>
<evidence type="ECO:0000256" key="6">
    <source>
        <dbReference type="ARBA" id="ARBA00022833"/>
    </source>
</evidence>
<keyword evidence="3" id="KW-0808">Transferase</keyword>
<evidence type="ECO:0000313" key="11">
    <source>
        <dbReference type="EMBL" id="SHG92664.1"/>
    </source>
</evidence>
<dbReference type="PANTHER" id="PTHR30616">
    <property type="entry name" value="UNCHARACTERIZED PROTEIN YFIH"/>
    <property type="match status" value="1"/>
</dbReference>
<keyword evidence="6" id="KW-0862">Zinc</keyword>